<evidence type="ECO:0000259" key="7">
    <source>
        <dbReference type="PROSITE" id="PS50850"/>
    </source>
</evidence>
<feature type="transmembrane region" description="Helical" evidence="6">
    <location>
        <begin position="278"/>
        <end position="296"/>
    </location>
</feature>
<dbReference type="PANTHER" id="PTHR42718:SF41">
    <property type="entry name" value="MFS TRANSPORTER OF UNKOWN SPECIFICITY (AFU_ORTHOLOGUE AFUA_5G09940)-RELATED"/>
    <property type="match status" value="1"/>
</dbReference>
<evidence type="ECO:0000313" key="9">
    <source>
        <dbReference type="Proteomes" id="UP000019376"/>
    </source>
</evidence>
<evidence type="ECO:0000256" key="4">
    <source>
        <dbReference type="ARBA" id="ARBA00023136"/>
    </source>
</evidence>
<dbReference type="GO" id="GO:0016020">
    <property type="term" value="C:membrane"/>
    <property type="evidence" value="ECO:0007669"/>
    <property type="project" value="UniProtKB-SubCell"/>
</dbReference>
<feature type="transmembrane region" description="Helical" evidence="6">
    <location>
        <begin position="380"/>
        <end position="399"/>
    </location>
</feature>
<dbReference type="Pfam" id="PF07690">
    <property type="entry name" value="MFS_1"/>
    <property type="match status" value="1"/>
</dbReference>
<dbReference type="PANTHER" id="PTHR42718">
    <property type="entry name" value="MAJOR FACILITATOR SUPERFAMILY MULTIDRUG TRANSPORTER MFSC"/>
    <property type="match status" value="1"/>
</dbReference>
<feature type="transmembrane region" description="Helical" evidence="6">
    <location>
        <begin position="213"/>
        <end position="235"/>
    </location>
</feature>
<evidence type="ECO:0000256" key="6">
    <source>
        <dbReference type="SAM" id="Phobius"/>
    </source>
</evidence>
<protein>
    <recommendedName>
        <fullName evidence="7">Major facilitator superfamily (MFS) profile domain-containing protein</fullName>
    </recommendedName>
</protein>
<feature type="compositionally biased region" description="Polar residues" evidence="5">
    <location>
        <begin position="1"/>
        <end position="14"/>
    </location>
</feature>
<evidence type="ECO:0000256" key="5">
    <source>
        <dbReference type="SAM" id="MobiDB-lite"/>
    </source>
</evidence>
<reference evidence="8 9" key="1">
    <citation type="journal article" date="2013" name="PLoS ONE">
        <title>Genomic and secretomic analyses reveal unique features of the lignocellulolytic enzyme system of Penicillium decumbens.</title>
        <authorList>
            <person name="Liu G."/>
            <person name="Zhang L."/>
            <person name="Wei X."/>
            <person name="Zou G."/>
            <person name="Qin Y."/>
            <person name="Ma L."/>
            <person name="Li J."/>
            <person name="Zheng H."/>
            <person name="Wang S."/>
            <person name="Wang C."/>
            <person name="Xun L."/>
            <person name="Zhao G.-P."/>
            <person name="Zhou Z."/>
            <person name="Qu Y."/>
        </authorList>
    </citation>
    <scope>NUCLEOTIDE SEQUENCE [LARGE SCALE GENOMIC DNA]</scope>
    <source>
        <strain evidence="9">114-2 / CGMCC 5302</strain>
    </source>
</reference>
<evidence type="ECO:0000256" key="1">
    <source>
        <dbReference type="ARBA" id="ARBA00004141"/>
    </source>
</evidence>
<dbReference type="Gene3D" id="1.20.1250.20">
    <property type="entry name" value="MFS general substrate transporter like domains"/>
    <property type="match status" value="1"/>
</dbReference>
<gene>
    <name evidence="8" type="ORF">PDE_01187</name>
</gene>
<dbReference type="InterPro" id="IPR020846">
    <property type="entry name" value="MFS_dom"/>
</dbReference>
<feature type="transmembrane region" description="Helical" evidence="6">
    <location>
        <begin position="355"/>
        <end position="373"/>
    </location>
</feature>
<feature type="transmembrane region" description="Helical" evidence="6">
    <location>
        <begin position="120"/>
        <end position="139"/>
    </location>
</feature>
<dbReference type="InterPro" id="IPR036259">
    <property type="entry name" value="MFS_trans_sf"/>
</dbReference>
<keyword evidence="3 6" id="KW-1133">Transmembrane helix</keyword>
<feature type="transmembrane region" description="Helical" evidence="6">
    <location>
        <begin position="180"/>
        <end position="201"/>
    </location>
</feature>
<feature type="transmembrane region" description="Helical" evidence="6">
    <location>
        <begin position="151"/>
        <end position="168"/>
    </location>
</feature>
<accession>S7ZC21</accession>
<dbReference type="eggNOG" id="KOG0254">
    <property type="taxonomic scope" value="Eukaryota"/>
</dbReference>
<dbReference type="InterPro" id="IPR011701">
    <property type="entry name" value="MFS"/>
</dbReference>
<feature type="transmembrane region" description="Helical" evidence="6">
    <location>
        <begin position="317"/>
        <end position="343"/>
    </location>
</feature>
<feature type="region of interest" description="Disordered" evidence="5">
    <location>
        <begin position="508"/>
        <end position="537"/>
    </location>
</feature>
<evidence type="ECO:0000256" key="2">
    <source>
        <dbReference type="ARBA" id="ARBA00022692"/>
    </source>
</evidence>
<feature type="transmembrane region" description="Helical" evidence="6">
    <location>
        <begin position="442"/>
        <end position="463"/>
    </location>
</feature>
<sequence length="537" mass="57335">MSSIDGSTMPNSRPLSKEEIDRPDDLPSGPGGAGEPDVNGPPSAFSSTFHEALFILIVGLSQLFSVGGLGNAAFSMEEIGRALNVTSNGQMSWFLAAYSLCGGVFVLVTGRLGDHFGHKYVFMFGWLWMALWSLISGFAKDVILFDIARGMTGIGNGALVPNSFALLARAFPPFSVKKNISFAFLGFCAPSGYIFGGLIGAAFAEKVTWRWGFWFWAIGCLVLGVATYFVIPHSVGSPVPGLSLKQFDYLGSALGVSGLILFSFAWSQASVVGWQEPYVYALLIVGILLIVAFVFSQSRVKSPVLPNSLWTRKGFSPVVTAMAFGWMSFGIFLYYTTIFILTIHNAQPLTAVAQMVPLVIGGMFATASVGIFIAKVPAQYIFGVSMFSFFIGNLLMSFANYSNVYWAFIFPACLLVVGGPDLSFASSGILISNAVLPEEQGVAGSFISTVVQYSISIGLGIAATVEAHTNNNGQDVIRGYRGALWLGIGFAAIAFFIVVAFIRDSRFDEKESDKLTAGSTAGSTEGAFEKSSDNGDA</sequence>
<dbReference type="PhylomeDB" id="S7ZC21"/>
<feature type="transmembrane region" description="Helical" evidence="6">
    <location>
        <begin position="52"/>
        <end position="70"/>
    </location>
</feature>
<name>S7ZC21_PENO1</name>
<feature type="transmembrane region" description="Helical" evidence="6">
    <location>
        <begin position="90"/>
        <end position="108"/>
    </location>
</feature>
<organism evidence="8 9">
    <name type="scientific">Penicillium oxalicum (strain 114-2 / CGMCC 5302)</name>
    <name type="common">Penicillium decumbens</name>
    <dbReference type="NCBI Taxonomy" id="933388"/>
    <lineage>
        <taxon>Eukaryota</taxon>
        <taxon>Fungi</taxon>
        <taxon>Dikarya</taxon>
        <taxon>Ascomycota</taxon>
        <taxon>Pezizomycotina</taxon>
        <taxon>Eurotiomycetes</taxon>
        <taxon>Eurotiomycetidae</taxon>
        <taxon>Eurotiales</taxon>
        <taxon>Aspergillaceae</taxon>
        <taxon>Penicillium</taxon>
    </lineage>
</organism>
<feature type="region of interest" description="Disordered" evidence="5">
    <location>
        <begin position="1"/>
        <end position="40"/>
    </location>
</feature>
<comment type="subcellular location">
    <subcellularLocation>
        <location evidence="1">Membrane</location>
        <topology evidence="1">Multi-pass membrane protein</topology>
    </subcellularLocation>
</comment>
<feature type="compositionally biased region" description="Basic and acidic residues" evidence="5">
    <location>
        <begin position="527"/>
        <end position="537"/>
    </location>
</feature>
<evidence type="ECO:0000256" key="3">
    <source>
        <dbReference type="ARBA" id="ARBA00022989"/>
    </source>
</evidence>
<evidence type="ECO:0000313" key="8">
    <source>
        <dbReference type="EMBL" id="EPS26251.1"/>
    </source>
</evidence>
<dbReference type="STRING" id="933388.S7ZC21"/>
<dbReference type="SUPFAM" id="SSF103473">
    <property type="entry name" value="MFS general substrate transporter"/>
    <property type="match status" value="2"/>
</dbReference>
<dbReference type="Proteomes" id="UP000019376">
    <property type="component" value="Unassembled WGS sequence"/>
</dbReference>
<dbReference type="PROSITE" id="PS50850">
    <property type="entry name" value="MFS"/>
    <property type="match status" value="1"/>
</dbReference>
<dbReference type="HOGENOM" id="CLU_000960_27_4_1"/>
<keyword evidence="2 6" id="KW-0812">Transmembrane</keyword>
<feature type="transmembrane region" description="Helical" evidence="6">
    <location>
        <begin position="405"/>
        <end position="430"/>
    </location>
</feature>
<keyword evidence="9" id="KW-1185">Reference proteome</keyword>
<feature type="transmembrane region" description="Helical" evidence="6">
    <location>
        <begin position="247"/>
        <end position="266"/>
    </location>
</feature>
<dbReference type="AlphaFoldDB" id="S7ZC21"/>
<feature type="transmembrane region" description="Helical" evidence="6">
    <location>
        <begin position="483"/>
        <end position="502"/>
    </location>
</feature>
<proteinExistence type="predicted"/>
<keyword evidence="4 6" id="KW-0472">Membrane</keyword>
<dbReference type="OrthoDB" id="440755at2759"/>
<dbReference type="EMBL" id="KB644408">
    <property type="protein sequence ID" value="EPS26251.1"/>
    <property type="molecule type" value="Genomic_DNA"/>
</dbReference>
<dbReference type="Gene3D" id="1.20.1720.10">
    <property type="entry name" value="Multidrug resistance protein D"/>
    <property type="match status" value="1"/>
</dbReference>
<dbReference type="GO" id="GO:0022857">
    <property type="term" value="F:transmembrane transporter activity"/>
    <property type="evidence" value="ECO:0007669"/>
    <property type="project" value="InterPro"/>
</dbReference>
<feature type="domain" description="Major facilitator superfamily (MFS) profile" evidence="7">
    <location>
        <begin position="51"/>
        <end position="506"/>
    </location>
</feature>
<feature type="compositionally biased region" description="Basic and acidic residues" evidence="5">
    <location>
        <begin position="15"/>
        <end position="25"/>
    </location>
</feature>